<dbReference type="InterPro" id="IPR016181">
    <property type="entry name" value="Acyl_CoA_acyltransferase"/>
</dbReference>
<dbReference type="CDD" id="cd04301">
    <property type="entry name" value="NAT_SF"/>
    <property type="match status" value="1"/>
</dbReference>
<dbReference type="PROSITE" id="PS51186">
    <property type="entry name" value="GNAT"/>
    <property type="match status" value="1"/>
</dbReference>
<dbReference type="EMBL" id="JBHILJ010000008">
    <property type="protein sequence ID" value="MFB5737790.1"/>
    <property type="molecule type" value="Genomic_DNA"/>
</dbReference>
<feature type="domain" description="N-acetyltransferase" evidence="2">
    <location>
        <begin position="2"/>
        <end position="152"/>
    </location>
</feature>
<evidence type="ECO:0000313" key="4">
    <source>
        <dbReference type="Proteomes" id="UP001580391"/>
    </source>
</evidence>
<dbReference type="SUPFAM" id="SSF55729">
    <property type="entry name" value="Acyl-CoA N-acyltransferases (Nat)"/>
    <property type="match status" value="1"/>
</dbReference>
<dbReference type="EC" id="2.3.-.-" evidence="3"/>
<dbReference type="InterPro" id="IPR000182">
    <property type="entry name" value="GNAT_dom"/>
</dbReference>
<dbReference type="Proteomes" id="UP001580391">
    <property type="component" value="Unassembled WGS sequence"/>
</dbReference>
<dbReference type="RefSeq" id="WP_375517416.1">
    <property type="nucleotide sequence ID" value="NZ_JBHILI010000009.1"/>
</dbReference>
<dbReference type="PANTHER" id="PTHR13947:SF37">
    <property type="entry name" value="LD18367P"/>
    <property type="match status" value="1"/>
</dbReference>
<dbReference type="InterPro" id="IPR050769">
    <property type="entry name" value="NAT_camello-type"/>
</dbReference>
<organism evidence="3 4">
    <name type="scientific">Leptospira wolffii</name>
    <dbReference type="NCBI Taxonomy" id="409998"/>
    <lineage>
        <taxon>Bacteria</taxon>
        <taxon>Pseudomonadati</taxon>
        <taxon>Spirochaetota</taxon>
        <taxon>Spirochaetia</taxon>
        <taxon>Leptospirales</taxon>
        <taxon>Leptospiraceae</taxon>
        <taxon>Leptospira</taxon>
    </lineage>
</organism>
<comment type="caution">
    <text evidence="3">The sequence shown here is derived from an EMBL/GenBank/DDBJ whole genome shotgun (WGS) entry which is preliminary data.</text>
</comment>
<keyword evidence="4" id="KW-1185">Reference proteome</keyword>
<accession>A0ABV5BRE0</accession>
<evidence type="ECO:0000313" key="3">
    <source>
        <dbReference type="EMBL" id="MFB5737790.1"/>
    </source>
</evidence>
<keyword evidence="1 3" id="KW-0808">Transferase</keyword>
<name>A0ABV5BRE0_9LEPT</name>
<keyword evidence="3" id="KW-0012">Acyltransferase</keyword>
<dbReference type="GO" id="GO:0016746">
    <property type="term" value="F:acyltransferase activity"/>
    <property type="evidence" value="ECO:0007669"/>
    <property type="project" value="UniProtKB-KW"/>
</dbReference>
<reference evidence="3 4" key="1">
    <citation type="submission" date="2024-09" db="EMBL/GenBank/DDBJ databases">
        <title>Taxonomic and Genotyping Characterization of Leptospira Strains isolated from Multiple Sources in Colombia highlights the importance of intermediate species.</title>
        <authorList>
            <person name="Torres Higuera L."/>
            <person name="Rojas Tapias D."/>
            <person name="Jimenez Velasquez S."/>
            <person name="Renjifo Ibanez C."/>
        </authorList>
    </citation>
    <scope>NUCLEOTIDE SEQUENCE [LARGE SCALE GENOMIC DNA]</scope>
    <source>
        <strain evidence="3 4">Lep080</strain>
    </source>
</reference>
<dbReference type="Pfam" id="PF00583">
    <property type="entry name" value="Acetyltransf_1"/>
    <property type="match status" value="1"/>
</dbReference>
<proteinExistence type="predicted"/>
<dbReference type="PANTHER" id="PTHR13947">
    <property type="entry name" value="GNAT FAMILY N-ACETYLTRANSFERASE"/>
    <property type="match status" value="1"/>
</dbReference>
<evidence type="ECO:0000259" key="2">
    <source>
        <dbReference type="PROSITE" id="PS51186"/>
    </source>
</evidence>
<dbReference type="Gene3D" id="3.40.630.30">
    <property type="match status" value="1"/>
</dbReference>
<gene>
    <name evidence="3" type="ORF">ACE5IX_14795</name>
</gene>
<sequence length="152" mass="17437">MPIFRRLRPDESPSINLLLLADPSEVEIRSYLDRSDCYVLEREEGERIGQVLILRKDESKMEVMNLAVEEKLQGQGFGRILLENSIRVAKEAGARTLTIGTGNSSLSQLGLYQKCGFEIFSIDKGFFLRNYKEPIWENGIRCKDKILLRLDL</sequence>
<evidence type="ECO:0000256" key="1">
    <source>
        <dbReference type="ARBA" id="ARBA00022679"/>
    </source>
</evidence>
<protein>
    <submittedName>
        <fullName evidence="3">GNAT family N-acetyltransferase</fullName>
        <ecNumber evidence="3">2.3.-.-</ecNumber>
    </submittedName>
</protein>